<dbReference type="GO" id="GO:0006261">
    <property type="term" value="P:DNA-templated DNA replication"/>
    <property type="evidence" value="ECO:0007669"/>
    <property type="project" value="TreeGrafter"/>
</dbReference>
<name>A0AAD4DIT9_9FUNG</name>
<dbReference type="PANTHER" id="PTHR14303">
    <property type="entry name" value="DNA POLYMERASE DELTA SUBUNIT 4"/>
    <property type="match status" value="1"/>
</dbReference>
<comment type="caution">
    <text evidence="2">The sequence shown here is derived from an EMBL/GenBank/DDBJ whole genome shotgun (WGS) entry which is preliminary data.</text>
</comment>
<feature type="compositionally biased region" description="Acidic residues" evidence="1">
    <location>
        <begin position="55"/>
        <end position="75"/>
    </location>
</feature>
<dbReference type="Proteomes" id="UP001194580">
    <property type="component" value="Unassembled WGS sequence"/>
</dbReference>
<evidence type="ECO:0000313" key="3">
    <source>
        <dbReference type="Proteomes" id="UP001194580"/>
    </source>
</evidence>
<protein>
    <recommendedName>
        <fullName evidence="4">DNA polymerase delta subunit 4</fullName>
    </recommendedName>
</protein>
<gene>
    <name evidence="2" type="ORF">BGZ95_001749</name>
</gene>
<dbReference type="GO" id="GO:0003887">
    <property type="term" value="F:DNA-directed DNA polymerase activity"/>
    <property type="evidence" value="ECO:0007669"/>
    <property type="project" value="TreeGrafter"/>
</dbReference>
<feature type="region of interest" description="Disordered" evidence="1">
    <location>
        <begin position="1"/>
        <end position="172"/>
    </location>
</feature>
<dbReference type="GO" id="GO:0043625">
    <property type="term" value="C:delta DNA polymerase complex"/>
    <property type="evidence" value="ECO:0007669"/>
    <property type="project" value="TreeGrafter"/>
</dbReference>
<feature type="compositionally biased region" description="Low complexity" evidence="1">
    <location>
        <begin position="78"/>
        <end position="92"/>
    </location>
</feature>
<reference evidence="2" key="1">
    <citation type="journal article" date="2020" name="Fungal Divers.">
        <title>Resolving the Mortierellaceae phylogeny through synthesis of multi-gene phylogenetics and phylogenomics.</title>
        <authorList>
            <person name="Vandepol N."/>
            <person name="Liber J."/>
            <person name="Desiro A."/>
            <person name="Na H."/>
            <person name="Kennedy M."/>
            <person name="Barry K."/>
            <person name="Grigoriev I.V."/>
            <person name="Miller A.N."/>
            <person name="O'Donnell K."/>
            <person name="Stajich J.E."/>
            <person name="Bonito G."/>
        </authorList>
    </citation>
    <scope>NUCLEOTIDE SEQUENCE</scope>
    <source>
        <strain evidence="2">NRRL 28262</strain>
    </source>
</reference>
<dbReference type="AlphaFoldDB" id="A0AAD4DIT9"/>
<sequence length="260" mass="29077">MAPPKKTSVDSTTAATTNNFFTRGRKPTTTQRVVTAKKAFNATAAPKVQHRQRDEEEDEDEVTDEIEEAETDEDVEVHTPQQEQVQQVGLGHHQQHQVDEDEDEDEDKDENDSLHEEIEQTDEDQDSDAPRMTRATRTAAAAKATTGLKKKDSVTRPAAAGKPKITKPTLPTRSTAAKNKAPYVAPNVGDIHSGFHQADLSDSEKLLRQFDLASKYGPCTDMTRLERWERAFNLFICHGQLVPVDVAVALLITDRQTWFE</sequence>
<dbReference type="Pfam" id="PF04081">
    <property type="entry name" value="DNA_pol_delta_4"/>
    <property type="match status" value="1"/>
</dbReference>
<dbReference type="GO" id="GO:0000731">
    <property type="term" value="P:DNA synthesis involved in DNA repair"/>
    <property type="evidence" value="ECO:0007669"/>
    <property type="project" value="InterPro"/>
</dbReference>
<dbReference type="InterPro" id="IPR007218">
    <property type="entry name" value="DNA_pol_delta_4"/>
</dbReference>
<evidence type="ECO:0000313" key="2">
    <source>
        <dbReference type="EMBL" id="KAG0279274.1"/>
    </source>
</evidence>
<feature type="compositionally biased region" description="Acidic residues" evidence="1">
    <location>
        <begin position="99"/>
        <end position="110"/>
    </location>
</feature>
<organism evidence="2 3">
    <name type="scientific">Linnemannia exigua</name>
    <dbReference type="NCBI Taxonomy" id="604196"/>
    <lineage>
        <taxon>Eukaryota</taxon>
        <taxon>Fungi</taxon>
        <taxon>Fungi incertae sedis</taxon>
        <taxon>Mucoromycota</taxon>
        <taxon>Mortierellomycotina</taxon>
        <taxon>Mortierellomycetes</taxon>
        <taxon>Mortierellales</taxon>
        <taxon>Mortierellaceae</taxon>
        <taxon>Linnemannia</taxon>
    </lineage>
</organism>
<dbReference type="PANTHER" id="PTHR14303:SF0">
    <property type="entry name" value="DNA POLYMERASE DELTA SUBUNIT 4"/>
    <property type="match status" value="1"/>
</dbReference>
<evidence type="ECO:0008006" key="4">
    <source>
        <dbReference type="Google" id="ProtNLM"/>
    </source>
</evidence>
<feature type="compositionally biased region" description="Low complexity" evidence="1">
    <location>
        <begin position="130"/>
        <end position="146"/>
    </location>
</feature>
<evidence type="ECO:0000256" key="1">
    <source>
        <dbReference type="SAM" id="MobiDB-lite"/>
    </source>
</evidence>
<feature type="compositionally biased region" description="Low complexity" evidence="1">
    <location>
        <begin position="12"/>
        <end position="22"/>
    </location>
</feature>
<dbReference type="EMBL" id="JAAAIL010000136">
    <property type="protein sequence ID" value="KAG0279274.1"/>
    <property type="molecule type" value="Genomic_DNA"/>
</dbReference>
<accession>A0AAD4DIT9</accession>
<keyword evidence="3" id="KW-1185">Reference proteome</keyword>
<proteinExistence type="predicted"/>